<keyword evidence="1 6" id="KW-0963">Cytoplasm</keyword>
<comment type="function">
    <text evidence="6">Involved in the cellular defense against the biological effects of O6-methylguanine (O6-MeG) and O4-methylthymine (O4-MeT) in DNA. Repairs the methylated nucleobase in DNA by stoichiometrically transferring the methyl group to a cysteine residue in the enzyme. This is a suicide reaction: the enzyme is irreversibly inactivated.</text>
</comment>
<evidence type="ECO:0000256" key="5">
    <source>
        <dbReference type="ARBA" id="ARBA00023204"/>
    </source>
</evidence>
<evidence type="ECO:0000256" key="1">
    <source>
        <dbReference type="ARBA" id="ARBA00022490"/>
    </source>
</evidence>
<evidence type="ECO:0000256" key="4">
    <source>
        <dbReference type="ARBA" id="ARBA00022763"/>
    </source>
</evidence>
<keyword evidence="10" id="KW-1185">Reference proteome</keyword>
<dbReference type="Gene3D" id="3.30.160.70">
    <property type="entry name" value="Methylated DNA-protein cysteine methyltransferase domain"/>
    <property type="match status" value="1"/>
</dbReference>
<evidence type="ECO:0000313" key="10">
    <source>
        <dbReference type="Proteomes" id="UP000316093"/>
    </source>
</evidence>
<keyword evidence="2 6" id="KW-0489">Methyltransferase</keyword>
<dbReference type="CDD" id="cd06445">
    <property type="entry name" value="ATase"/>
    <property type="match status" value="1"/>
</dbReference>
<comment type="miscellaneous">
    <text evidence="6">This enzyme catalyzes only one turnover and therefore is not strictly catalytic. According to one definition, an enzyme is a biocatalyst that acts repeatedly and over many reaction cycles.</text>
</comment>
<dbReference type="InterPro" id="IPR008332">
    <property type="entry name" value="MethylG_MeTrfase_N"/>
</dbReference>
<feature type="domain" description="Methylated-DNA-[protein]-cysteine S-methyltransferase DNA binding" evidence="7">
    <location>
        <begin position="89"/>
        <end position="167"/>
    </location>
</feature>
<dbReference type="PANTHER" id="PTHR10815:SF5">
    <property type="entry name" value="METHYLATED-DNA--PROTEIN-CYSTEINE METHYLTRANSFERASE"/>
    <property type="match status" value="1"/>
</dbReference>
<gene>
    <name evidence="9" type="ORF">FIV34_09785</name>
</gene>
<dbReference type="GO" id="GO:0032259">
    <property type="term" value="P:methylation"/>
    <property type="evidence" value="ECO:0007669"/>
    <property type="project" value="UniProtKB-KW"/>
</dbReference>
<organism evidence="9 10">
    <name type="scientific">Luteibacter pinisoli</name>
    <dbReference type="NCBI Taxonomy" id="2589080"/>
    <lineage>
        <taxon>Bacteria</taxon>
        <taxon>Pseudomonadati</taxon>
        <taxon>Pseudomonadota</taxon>
        <taxon>Gammaproteobacteria</taxon>
        <taxon>Lysobacterales</taxon>
        <taxon>Rhodanobacteraceae</taxon>
        <taxon>Luteibacter</taxon>
    </lineage>
</organism>
<comment type="catalytic activity">
    <reaction evidence="6">
        <text>a 6-O-methyl-2'-deoxyguanosine in DNA + L-cysteinyl-[protein] = S-methyl-L-cysteinyl-[protein] + a 2'-deoxyguanosine in DNA</text>
        <dbReference type="Rhea" id="RHEA:24000"/>
        <dbReference type="Rhea" id="RHEA-COMP:10131"/>
        <dbReference type="Rhea" id="RHEA-COMP:10132"/>
        <dbReference type="Rhea" id="RHEA-COMP:11367"/>
        <dbReference type="Rhea" id="RHEA-COMP:11368"/>
        <dbReference type="ChEBI" id="CHEBI:29950"/>
        <dbReference type="ChEBI" id="CHEBI:82612"/>
        <dbReference type="ChEBI" id="CHEBI:85445"/>
        <dbReference type="ChEBI" id="CHEBI:85448"/>
        <dbReference type="EC" id="2.1.1.63"/>
    </reaction>
</comment>
<dbReference type="EC" id="2.1.1.63" evidence="6"/>
<reference evidence="9 10" key="1">
    <citation type="submission" date="2019-06" db="EMBL/GenBank/DDBJ databases">
        <title>A complete genome sequence for Luteibacter pinisoli MAH-14.</title>
        <authorList>
            <person name="Baltrus D.A."/>
        </authorList>
    </citation>
    <scope>NUCLEOTIDE SEQUENCE [LARGE SCALE GENOMIC DNA]</scope>
    <source>
        <strain evidence="9 10">MAH-14</strain>
    </source>
</reference>
<dbReference type="SUPFAM" id="SSF53155">
    <property type="entry name" value="Methylated DNA-protein cysteine methyltransferase domain"/>
    <property type="match status" value="1"/>
</dbReference>
<dbReference type="InterPro" id="IPR036217">
    <property type="entry name" value="MethylDNA_cys_MeTrfase_DNAb"/>
</dbReference>
<dbReference type="RefSeq" id="WP_139982109.1">
    <property type="nucleotide sequence ID" value="NZ_CP041046.1"/>
</dbReference>
<dbReference type="EMBL" id="CP041046">
    <property type="protein sequence ID" value="QDE39471.1"/>
    <property type="molecule type" value="Genomic_DNA"/>
</dbReference>
<dbReference type="GO" id="GO:0006307">
    <property type="term" value="P:DNA alkylation repair"/>
    <property type="evidence" value="ECO:0007669"/>
    <property type="project" value="UniProtKB-UniRule"/>
</dbReference>
<name>A0A4Y5Z2J6_9GAMM</name>
<dbReference type="Gene3D" id="1.10.10.10">
    <property type="entry name" value="Winged helix-like DNA-binding domain superfamily/Winged helix DNA-binding domain"/>
    <property type="match status" value="1"/>
</dbReference>
<dbReference type="InterPro" id="IPR023546">
    <property type="entry name" value="MGMT"/>
</dbReference>
<dbReference type="AlphaFoldDB" id="A0A4Y5Z2J6"/>
<evidence type="ECO:0000313" key="9">
    <source>
        <dbReference type="EMBL" id="QDE39471.1"/>
    </source>
</evidence>
<dbReference type="FunFam" id="1.10.10.10:FF:000337">
    <property type="entry name" value="Methylated-DNA--protein-cysteine methyltransferase"/>
    <property type="match status" value="1"/>
</dbReference>
<proteinExistence type="inferred from homology"/>
<keyword evidence="4 6" id="KW-0227">DNA damage</keyword>
<dbReference type="GO" id="GO:0003908">
    <property type="term" value="F:methylated-DNA-[protein]-cysteine S-methyltransferase activity"/>
    <property type="evidence" value="ECO:0007669"/>
    <property type="project" value="UniProtKB-UniRule"/>
</dbReference>
<feature type="domain" description="Methylguanine DNA methyltransferase ribonuclease-like" evidence="8">
    <location>
        <begin position="15"/>
        <end position="84"/>
    </location>
</feature>
<dbReference type="PANTHER" id="PTHR10815">
    <property type="entry name" value="METHYLATED-DNA--PROTEIN-CYSTEINE METHYLTRANSFERASE"/>
    <property type="match status" value="1"/>
</dbReference>
<dbReference type="Proteomes" id="UP000316093">
    <property type="component" value="Chromosome"/>
</dbReference>
<dbReference type="GO" id="GO:0005737">
    <property type="term" value="C:cytoplasm"/>
    <property type="evidence" value="ECO:0007669"/>
    <property type="project" value="UniProtKB-SubCell"/>
</dbReference>
<dbReference type="Pfam" id="PF02870">
    <property type="entry name" value="Methyltransf_1N"/>
    <property type="match status" value="1"/>
</dbReference>
<comment type="catalytic activity">
    <reaction evidence="6">
        <text>a 4-O-methyl-thymidine in DNA + L-cysteinyl-[protein] = a thymidine in DNA + S-methyl-L-cysteinyl-[protein]</text>
        <dbReference type="Rhea" id="RHEA:53428"/>
        <dbReference type="Rhea" id="RHEA-COMP:10131"/>
        <dbReference type="Rhea" id="RHEA-COMP:10132"/>
        <dbReference type="Rhea" id="RHEA-COMP:13555"/>
        <dbReference type="Rhea" id="RHEA-COMP:13556"/>
        <dbReference type="ChEBI" id="CHEBI:29950"/>
        <dbReference type="ChEBI" id="CHEBI:82612"/>
        <dbReference type="ChEBI" id="CHEBI:137386"/>
        <dbReference type="ChEBI" id="CHEBI:137387"/>
        <dbReference type="EC" id="2.1.1.63"/>
    </reaction>
</comment>
<evidence type="ECO:0000256" key="2">
    <source>
        <dbReference type="ARBA" id="ARBA00022603"/>
    </source>
</evidence>
<evidence type="ECO:0000259" key="8">
    <source>
        <dbReference type="Pfam" id="PF02870"/>
    </source>
</evidence>
<evidence type="ECO:0000256" key="3">
    <source>
        <dbReference type="ARBA" id="ARBA00022679"/>
    </source>
</evidence>
<evidence type="ECO:0000256" key="6">
    <source>
        <dbReference type="HAMAP-Rule" id="MF_00772"/>
    </source>
</evidence>
<comment type="subcellular location">
    <subcellularLocation>
        <location evidence="6">Cytoplasm</location>
    </subcellularLocation>
</comment>
<dbReference type="InterPro" id="IPR014048">
    <property type="entry name" value="MethylDNA_cys_MeTrfase_DNA-bd"/>
</dbReference>
<dbReference type="InterPro" id="IPR036631">
    <property type="entry name" value="MGMT_N_sf"/>
</dbReference>
<comment type="similarity">
    <text evidence="6">Belongs to the MGMT family.</text>
</comment>
<dbReference type="NCBIfam" id="TIGR00589">
    <property type="entry name" value="ogt"/>
    <property type="match status" value="1"/>
</dbReference>
<dbReference type="HAMAP" id="MF_00772">
    <property type="entry name" value="OGT"/>
    <property type="match status" value="1"/>
</dbReference>
<keyword evidence="5 6" id="KW-0234">DNA repair</keyword>
<sequence length="182" mass="19711">MATRHKPSSATYVFKTLPTPVGRLRLVGSDGGLAAILWENDDPKRVPLPIAGESPEHPVLVEVARQLDEYFAGERLTFDLPLDFHGTVFQKDVWTALLNVPYGQTRSYAQIAEQIGRPTATRAVGAANGRNPISIIAPCHRIIGTNGTLTGFAGGLDAKAWLLRHEGSLAAPPGLERNVRRV</sequence>
<accession>A0A4Y5Z2J6</accession>
<dbReference type="SUPFAM" id="SSF46767">
    <property type="entry name" value="Methylated DNA-protein cysteine methyltransferase, C-terminal domain"/>
    <property type="match status" value="1"/>
</dbReference>
<feature type="active site" description="Nucleophile; methyl group acceptor" evidence="6">
    <location>
        <position position="139"/>
    </location>
</feature>
<dbReference type="Pfam" id="PF01035">
    <property type="entry name" value="DNA_binding_1"/>
    <property type="match status" value="1"/>
</dbReference>
<dbReference type="KEGG" id="lpy:FIV34_09785"/>
<protein>
    <recommendedName>
        <fullName evidence="6">Methylated-DNA--protein-cysteine methyltransferase</fullName>
        <ecNumber evidence="6">2.1.1.63</ecNumber>
    </recommendedName>
    <alternativeName>
        <fullName evidence="6">6-O-methylguanine-DNA methyltransferase</fullName>
        <shortName evidence="6">MGMT</shortName>
    </alternativeName>
    <alternativeName>
        <fullName evidence="6">O-6-methylguanine-DNA-alkyltransferase</fullName>
    </alternativeName>
</protein>
<evidence type="ECO:0000259" key="7">
    <source>
        <dbReference type="Pfam" id="PF01035"/>
    </source>
</evidence>
<dbReference type="OrthoDB" id="9802228at2"/>
<keyword evidence="3 6" id="KW-0808">Transferase</keyword>
<dbReference type="InterPro" id="IPR036388">
    <property type="entry name" value="WH-like_DNA-bd_sf"/>
</dbReference>